<gene>
    <name evidence="14" type="ORF">B5E91_09965</name>
</gene>
<name>A0A1Y4ER86_9FIRM</name>
<protein>
    <recommendedName>
        <fullName evidence="3 10">Cell division protein FtsX</fullName>
    </recommendedName>
</protein>
<evidence type="ECO:0000256" key="2">
    <source>
        <dbReference type="ARBA" id="ARBA00007379"/>
    </source>
</evidence>
<proteinExistence type="inferred from homology"/>
<dbReference type="NCBIfam" id="NF038347">
    <property type="entry name" value="FtsX_Gpos"/>
    <property type="match status" value="1"/>
</dbReference>
<dbReference type="InterPro" id="IPR003838">
    <property type="entry name" value="ABC3_permease_C"/>
</dbReference>
<evidence type="ECO:0000313" key="14">
    <source>
        <dbReference type="EMBL" id="OUQ04468.1"/>
    </source>
</evidence>
<evidence type="ECO:0000259" key="12">
    <source>
        <dbReference type="Pfam" id="PF02687"/>
    </source>
</evidence>
<dbReference type="RefSeq" id="WP_087257271.1">
    <property type="nucleotide sequence ID" value="NZ_CAJFOD010000087.1"/>
</dbReference>
<keyword evidence="7 11" id="KW-1133">Transmembrane helix</keyword>
<dbReference type="AlphaFoldDB" id="A0A1Y4ER86"/>
<evidence type="ECO:0000256" key="6">
    <source>
        <dbReference type="ARBA" id="ARBA00022692"/>
    </source>
</evidence>
<evidence type="ECO:0000256" key="4">
    <source>
        <dbReference type="ARBA" id="ARBA00022475"/>
    </source>
</evidence>
<evidence type="ECO:0000259" key="13">
    <source>
        <dbReference type="Pfam" id="PF18075"/>
    </source>
</evidence>
<evidence type="ECO:0000256" key="9">
    <source>
        <dbReference type="ARBA" id="ARBA00023306"/>
    </source>
</evidence>
<dbReference type="PANTHER" id="PTHR47755">
    <property type="entry name" value="CELL DIVISION PROTEIN FTSX"/>
    <property type="match status" value="1"/>
</dbReference>
<keyword evidence="4 10" id="KW-1003">Cell membrane</keyword>
<dbReference type="GO" id="GO:0005886">
    <property type="term" value="C:plasma membrane"/>
    <property type="evidence" value="ECO:0007669"/>
    <property type="project" value="UniProtKB-SubCell"/>
</dbReference>
<evidence type="ECO:0000256" key="8">
    <source>
        <dbReference type="ARBA" id="ARBA00023136"/>
    </source>
</evidence>
<accession>A0A1Y4ER86</accession>
<dbReference type="Pfam" id="PF18075">
    <property type="entry name" value="FtsX_ECD"/>
    <property type="match status" value="1"/>
</dbReference>
<feature type="transmembrane region" description="Helical" evidence="11">
    <location>
        <begin position="26"/>
        <end position="51"/>
    </location>
</feature>
<feature type="transmembrane region" description="Helical" evidence="11">
    <location>
        <begin position="175"/>
        <end position="195"/>
    </location>
</feature>
<feature type="domain" description="FtsX extracellular" evidence="13">
    <location>
        <begin position="64"/>
        <end position="158"/>
    </location>
</feature>
<evidence type="ECO:0000256" key="10">
    <source>
        <dbReference type="PIRNR" id="PIRNR003097"/>
    </source>
</evidence>
<dbReference type="EMBL" id="NFLB01000011">
    <property type="protein sequence ID" value="OUQ04468.1"/>
    <property type="molecule type" value="Genomic_DNA"/>
</dbReference>
<evidence type="ECO:0000313" key="15">
    <source>
        <dbReference type="Proteomes" id="UP000196258"/>
    </source>
</evidence>
<keyword evidence="6 11" id="KW-0812">Transmembrane</keyword>
<keyword evidence="9 10" id="KW-0131">Cell cycle</keyword>
<dbReference type="Proteomes" id="UP000196258">
    <property type="component" value="Unassembled WGS sequence"/>
</dbReference>
<dbReference type="InterPro" id="IPR040690">
    <property type="entry name" value="FtsX_ECD"/>
</dbReference>
<evidence type="ECO:0000256" key="11">
    <source>
        <dbReference type="SAM" id="Phobius"/>
    </source>
</evidence>
<feature type="transmembrane region" description="Helical" evidence="11">
    <location>
        <begin position="232"/>
        <end position="253"/>
    </location>
</feature>
<keyword evidence="8 10" id="KW-0472">Membrane</keyword>
<evidence type="ECO:0000256" key="7">
    <source>
        <dbReference type="ARBA" id="ARBA00022989"/>
    </source>
</evidence>
<dbReference type="Gene3D" id="3.30.70.3040">
    <property type="match status" value="1"/>
</dbReference>
<dbReference type="PIRSF" id="PIRSF003097">
    <property type="entry name" value="FtsX"/>
    <property type="match status" value="1"/>
</dbReference>
<feature type="transmembrane region" description="Helical" evidence="11">
    <location>
        <begin position="273"/>
        <end position="297"/>
    </location>
</feature>
<dbReference type="GO" id="GO:0051301">
    <property type="term" value="P:cell division"/>
    <property type="evidence" value="ECO:0007669"/>
    <property type="project" value="UniProtKB-KW"/>
</dbReference>
<evidence type="ECO:0000256" key="3">
    <source>
        <dbReference type="ARBA" id="ARBA00021907"/>
    </source>
</evidence>
<comment type="caution">
    <text evidence="14">The sequence shown here is derived from an EMBL/GenBank/DDBJ whole genome shotgun (WGS) entry which is preliminary data.</text>
</comment>
<sequence>MNELISCIKNLPKHLKTALQNIWRNGVMSISSIFAVTITLLLIGVIGILALNVQDMSSSIEEGVRIYVKLERDIDSAREQAIGDEIKNIKGVEKVTFFTKDEELDKLIDKQGEDGARLFESYRDDNPLGAAYEVEAKDASKLANISDKISGIAGVNTVNYGGESTQDMVKTLQTIRTGGTIFVVALAVVALFMIANTIKITITARQTEISIMRMVGASNWYIRIPFMLEGMLIGLIGAIIPVIVLVFGYGMIYDYVGGMFMSAMLSLKEPMPFIRDFSLILVALGAGVGLVGSFVSIRRFLKI</sequence>
<comment type="similarity">
    <text evidence="2 10">Belongs to the ABC-4 integral membrane protein family. FtsX subfamily.</text>
</comment>
<dbReference type="InterPro" id="IPR004513">
    <property type="entry name" value="FtsX"/>
</dbReference>
<keyword evidence="5 10" id="KW-0132">Cell division</keyword>
<dbReference type="InterPro" id="IPR058204">
    <property type="entry name" value="FtsX_firmicutes-type"/>
</dbReference>
<evidence type="ECO:0000256" key="1">
    <source>
        <dbReference type="ARBA" id="ARBA00004651"/>
    </source>
</evidence>
<comment type="subcellular location">
    <subcellularLocation>
        <location evidence="1">Cell membrane</location>
        <topology evidence="1">Multi-pass membrane protein</topology>
    </subcellularLocation>
</comment>
<feature type="domain" description="ABC3 transporter permease C-terminal" evidence="12">
    <location>
        <begin position="181"/>
        <end position="302"/>
    </location>
</feature>
<evidence type="ECO:0000256" key="5">
    <source>
        <dbReference type="ARBA" id="ARBA00022618"/>
    </source>
</evidence>
<comment type="function">
    <text evidence="10">Part of the ABC transporter FtsEX involved in asymmetric cellular division facilitating the initiation of sporulation.</text>
</comment>
<dbReference type="Pfam" id="PF02687">
    <property type="entry name" value="FtsX"/>
    <property type="match status" value="1"/>
</dbReference>
<reference evidence="15" key="1">
    <citation type="submission" date="2017-04" db="EMBL/GenBank/DDBJ databases">
        <title>Function of individual gut microbiota members based on whole genome sequencing of pure cultures obtained from chicken caecum.</title>
        <authorList>
            <person name="Medvecky M."/>
            <person name="Cejkova D."/>
            <person name="Polansky O."/>
            <person name="Karasova D."/>
            <person name="Kubasova T."/>
            <person name="Cizek A."/>
            <person name="Rychlik I."/>
        </authorList>
    </citation>
    <scope>NUCLEOTIDE SEQUENCE [LARGE SCALE GENOMIC DNA]</scope>
    <source>
        <strain evidence="15">An149</strain>
    </source>
</reference>
<dbReference type="PANTHER" id="PTHR47755:SF1">
    <property type="entry name" value="CELL DIVISION PROTEIN FTSX"/>
    <property type="match status" value="1"/>
</dbReference>
<organism evidence="14 15">
    <name type="scientific">Thomasclavelia spiroformis</name>
    <dbReference type="NCBI Taxonomy" id="29348"/>
    <lineage>
        <taxon>Bacteria</taxon>
        <taxon>Bacillati</taxon>
        <taxon>Bacillota</taxon>
        <taxon>Erysipelotrichia</taxon>
        <taxon>Erysipelotrichales</taxon>
        <taxon>Coprobacillaceae</taxon>
        <taxon>Thomasclavelia</taxon>
    </lineage>
</organism>